<dbReference type="EMBL" id="JAACJM010000012">
    <property type="protein sequence ID" value="KAF5369967.1"/>
    <property type="molecule type" value="Genomic_DNA"/>
</dbReference>
<dbReference type="Gene3D" id="3.40.50.300">
    <property type="entry name" value="P-loop containing nucleotide triphosphate hydrolases"/>
    <property type="match status" value="2"/>
</dbReference>
<dbReference type="Proteomes" id="UP000559256">
    <property type="component" value="Unassembled WGS sequence"/>
</dbReference>
<dbReference type="AlphaFoldDB" id="A0A8H5LUF6"/>
<protein>
    <recommendedName>
        <fullName evidence="1">AAA+ ATPase domain-containing protein</fullName>
    </recommendedName>
</protein>
<dbReference type="SMART" id="SM00382">
    <property type="entry name" value="AAA"/>
    <property type="match status" value="2"/>
</dbReference>
<name>A0A8H5LUF6_9AGAR</name>
<sequence>MVTNSHYTASHDASEWDLLGDTDSIHDEFEVQDFTDAPLMTKEAYSQSTESRSSQYGVLGKILSCHCKDKVEQFDDPRLYLNTNAPFSAVVCGVQGSGKSHTVSLMLENMLVTGSPALGCLKKPLSGLVLHFGEGGKGSNPCEAAYIGVSDNSSIKLPTVKVFVSKSSLETMKKVYEPLTASGNVTVEPLLFQESELDVQAFLSMMAVGSSVNAPLYIQIILSILRDLGENFSYQSFLRELEVKKQGFNPHQLSGLKQRMSLLTSFIVSRNPRAMSAAAAPSLRFGQGQLTIIDLSDPFIDSASACGLFEVITRLFIRAEVDTGKILVVDEAHKYLSAGQGSSGPSGLTRTLLSLARQQRHLAMRLVISTQEPTVVPPVLLDLCTISILHRFSSVAWWNHLIKHVSADLSDDGAFDKVVKLKTGEAIVLTPSGLGTFACDELDNNKVVARFGRRYLVIKTPSQNASEWDLFGGIESIQDAFEVHDYTDATLMTREAYAQTTESRSSQYGVLGKILSCHRKDKVEQFDDPRLYLNTNAPFSAVVCGVQGSGKSHTVSLMLENMLVTGSPALGCLKKPLSGLVLHFGEGGKGSNPCEAAWVGLSNDRSIKPPPVKVYVSKSSLETMKNVYRPLTTRGNVTVEPLLFQESELDAQAFLSMMAVGSSASAPLYVQIILSILRDLGENFSYQGLLRQLEVKKKSFNPAQRSGLEQRMSLLTSLITSKKPTKKTGSAIAPRFAKGQLTIIDLSDPFLDPASACGLFEVIVRLFIRAEVSTGKVLVVDEAHKYLSVDQDSSVLTTALLSLVRQQRHLAMRLIISTQEPTVVPPVLLDLCTISILHRFSSVAWWDHLTKHVSADLSDDDAFDKVVKLKTGEAIVLTPSGLGTFACDDLDNNRVVARFGRRYLVIKTRKRVTVDGGASILVL</sequence>
<dbReference type="PANTHER" id="PTHR42957:SF1">
    <property type="entry name" value="HELICASE MJ1565-RELATED"/>
    <property type="match status" value="1"/>
</dbReference>
<evidence type="ECO:0000313" key="3">
    <source>
        <dbReference type="Proteomes" id="UP000559256"/>
    </source>
</evidence>
<dbReference type="PANTHER" id="PTHR42957">
    <property type="entry name" value="HELICASE MJ1565-RELATED"/>
    <property type="match status" value="1"/>
</dbReference>
<dbReference type="InterPro" id="IPR003593">
    <property type="entry name" value="AAA+_ATPase"/>
</dbReference>
<keyword evidence="3" id="KW-1185">Reference proteome</keyword>
<evidence type="ECO:0000259" key="1">
    <source>
        <dbReference type="SMART" id="SM00382"/>
    </source>
</evidence>
<dbReference type="OrthoDB" id="2316594at2759"/>
<evidence type="ECO:0000313" key="2">
    <source>
        <dbReference type="EMBL" id="KAF5369967.1"/>
    </source>
</evidence>
<comment type="caution">
    <text evidence="2">The sequence shown here is derived from an EMBL/GenBank/DDBJ whole genome shotgun (WGS) entry which is preliminary data.</text>
</comment>
<gene>
    <name evidence="2" type="ORF">D9758_001182</name>
</gene>
<reference evidence="2 3" key="1">
    <citation type="journal article" date="2020" name="ISME J.">
        <title>Uncovering the hidden diversity of litter-decomposition mechanisms in mushroom-forming fungi.</title>
        <authorList>
            <person name="Floudas D."/>
            <person name="Bentzer J."/>
            <person name="Ahren D."/>
            <person name="Johansson T."/>
            <person name="Persson P."/>
            <person name="Tunlid A."/>
        </authorList>
    </citation>
    <scope>NUCLEOTIDE SEQUENCE [LARGE SCALE GENOMIC DNA]</scope>
    <source>
        <strain evidence="2 3">CBS 291.85</strain>
    </source>
</reference>
<dbReference type="SUPFAM" id="SSF52540">
    <property type="entry name" value="P-loop containing nucleoside triphosphate hydrolases"/>
    <property type="match status" value="2"/>
</dbReference>
<dbReference type="InterPro" id="IPR008571">
    <property type="entry name" value="HerA-like"/>
</dbReference>
<feature type="domain" description="AAA+ ATPase" evidence="1">
    <location>
        <begin position="537"/>
        <end position="850"/>
    </location>
</feature>
<accession>A0A8H5LUF6</accession>
<feature type="domain" description="AAA+ ATPase" evidence="1">
    <location>
        <begin position="85"/>
        <end position="425"/>
    </location>
</feature>
<organism evidence="2 3">
    <name type="scientific">Tetrapyrgos nigripes</name>
    <dbReference type="NCBI Taxonomy" id="182062"/>
    <lineage>
        <taxon>Eukaryota</taxon>
        <taxon>Fungi</taxon>
        <taxon>Dikarya</taxon>
        <taxon>Basidiomycota</taxon>
        <taxon>Agaricomycotina</taxon>
        <taxon>Agaricomycetes</taxon>
        <taxon>Agaricomycetidae</taxon>
        <taxon>Agaricales</taxon>
        <taxon>Marasmiineae</taxon>
        <taxon>Marasmiaceae</taxon>
        <taxon>Tetrapyrgos</taxon>
    </lineage>
</organism>
<proteinExistence type="predicted"/>
<dbReference type="InterPro" id="IPR027417">
    <property type="entry name" value="P-loop_NTPase"/>
</dbReference>